<feature type="domain" description="Response regulatory" evidence="6">
    <location>
        <begin position="6"/>
        <end position="120"/>
    </location>
</feature>
<dbReference type="PANTHER" id="PTHR44688:SF16">
    <property type="entry name" value="DNA-BINDING TRANSCRIPTIONAL ACTIVATOR DEVR_DOSR"/>
    <property type="match status" value="1"/>
</dbReference>
<feature type="domain" description="HTH luxR-type" evidence="5">
    <location>
        <begin position="132"/>
        <end position="197"/>
    </location>
</feature>
<evidence type="ECO:0000256" key="4">
    <source>
        <dbReference type="PROSITE-ProRule" id="PRU00169"/>
    </source>
</evidence>
<dbReference type="Pfam" id="PF00072">
    <property type="entry name" value="Response_reg"/>
    <property type="match status" value="1"/>
</dbReference>
<evidence type="ECO:0000259" key="6">
    <source>
        <dbReference type="PROSITE" id="PS50110"/>
    </source>
</evidence>
<gene>
    <name evidence="7" type="ORF">GCM10023333_26270</name>
</gene>
<dbReference type="InterPro" id="IPR001789">
    <property type="entry name" value="Sig_transdc_resp-reg_receiver"/>
</dbReference>
<keyword evidence="1" id="KW-0805">Transcription regulation</keyword>
<evidence type="ECO:0000256" key="3">
    <source>
        <dbReference type="ARBA" id="ARBA00023163"/>
    </source>
</evidence>
<dbReference type="PROSITE" id="PS50110">
    <property type="entry name" value="RESPONSE_REGULATORY"/>
    <property type="match status" value="1"/>
</dbReference>
<dbReference type="EMBL" id="BAABJZ010000086">
    <property type="protein sequence ID" value="GAA4891683.1"/>
    <property type="molecule type" value="Genomic_DNA"/>
</dbReference>
<dbReference type="SMART" id="SM00448">
    <property type="entry name" value="REC"/>
    <property type="match status" value="1"/>
</dbReference>
<dbReference type="SUPFAM" id="SSF52172">
    <property type="entry name" value="CheY-like"/>
    <property type="match status" value="1"/>
</dbReference>
<dbReference type="Pfam" id="PF00196">
    <property type="entry name" value="GerE"/>
    <property type="match status" value="1"/>
</dbReference>
<dbReference type="InterPro" id="IPR036388">
    <property type="entry name" value="WH-like_DNA-bd_sf"/>
</dbReference>
<dbReference type="PROSITE" id="PS50043">
    <property type="entry name" value="HTH_LUXR_2"/>
    <property type="match status" value="1"/>
</dbReference>
<dbReference type="InterPro" id="IPR011006">
    <property type="entry name" value="CheY-like_superfamily"/>
</dbReference>
<keyword evidence="4" id="KW-0597">Phosphoprotein</keyword>
<dbReference type="Gene3D" id="1.10.10.10">
    <property type="entry name" value="Winged helix-like DNA-binding domain superfamily/Winged helix DNA-binding domain"/>
    <property type="match status" value="1"/>
</dbReference>
<dbReference type="Proteomes" id="UP001499988">
    <property type="component" value="Unassembled WGS sequence"/>
</dbReference>
<dbReference type="Gene3D" id="3.40.50.2300">
    <property type="match status" value="1"/>
</dbReference>
<dbReference type="CDD" id="cd17537">
    <property type="entry name" value="REC_FixJ"/>
    <property type="match status" value="1"/>
</dbReference>
<dbReference type="PROSITE" id="PS00622">
    <property type="entry name" value="HTH_LUXR_1"/>
    <property type="match status" value="1"/>
</dbReference>
<evidence type="ECO:0000259" key="5">
    <source>
        <dbReference type="PROSITE" id="PS50043"/>
    </source>
</evidence>
<sequence>MDECGSIYLVDDDLAVLDSLCFLMKSYGFELRCFNCGATFLETVDLTAPGCVILDSRMPGLSGERIHQRLLEVGSPIAVIFLTGHGDVPMVREAFLQGAHDFFQKPVKGQDLARALREAIGVSQQRWELQRLRCRLSGLTERELSVFRLVVKGLTNKQIAAELFVTVRTIEVHRARVMSKLGVENMAELMSLAHLVA</sequence>
<keyword evidence="2" id="KW-0238">DNA-binding</keyword>
<dbReference type="PRINTS" id="PR00038">
    <property type="entry name" value="HTHLUXR"/>
</dbReference>
<evidence type="ECO:0000256" key="1">
    <source>
        <dbReference type="ARBA" id="ARBA00023015"/>
    </source>
</evidence>
<dbReference type="CDD" id="cd06170">
    <property type="entry name" value="LuxR_C_like"/>
    <property type="match status" value="1"/>
</dbReference>
<name>A0ABP9F7W1_9GAMM</name>
<organism evidence="7 8">
    <name type="scientific">Ferrimonas pelagia</name>
    <dbReference type="NCBI Taxonomy" id="1177826"/>
    <lineage>
        <taxon>Bacteria</taxon>
        <taxon>Pseudomonadati</taxon>
        <taxon>Pseudomonadota</taxon>
        <taxon>Gammaproteobacteria</taxon>
        <taxon>Alteromonadales</taxon>
        <taxon>Ferrimonadaceae</taxon>
        <taxon>Ferrimonas</taxon>
    </lineage>
</organism>
<dbReference type="SMART" id="SM00421">
    <property type="entry name" value="HTH_LUXR"/>
    <property type="match status" value="1"/>
</dbReference>
<accession>A0ABP9F7W1</accession>
<dbReference type="InterPro" id="IPR000792">
    <property type="entry name" value="Tscrpt_reg_LuxR_C"/>
</dbReference>
<proteinExistence type="predicted"/>
<reference evidence="8" key="1">
    <citation type="journal article" date="2019" name="Int. J. Syst. Evol. Microbiol.">
        <title>The Global Catalogue of Microorganisms (GCM) 10K type strain sequencing project: providing services to taxonomists for standard genome sequencing and annotation.</title>
        <authorList>
            <consortium name="The Broad Institute Genomics Platform"/>
            <consortium name="The Broad Institute Genome Sequencing Center for Infectious Disease"/>
            <person name="Wu L."/>
            <person name="Ma J."/>
        </authorList>
    </citation>
    <scope>NUCLEOTIDE SEQUENCE [LARGE SCALE GENOMIC DNA]</scope>
    <source>
        <strain evidence="8">JCM 18401</strain>
    </source>
</reference>
<feature type="modified residue" description="4-aspartylphosphate" evidence="4">
    <location>
        <position position="55"/>
    </location>
</feature>
<dbReference type="PANTHER" id="PTHR44688">
    <property type="entry name" value="DNA-BINDING TRANSCRIPTIONAL ACTIVATOR DEVR_DOSR"/>
    <property type="match status" value="1"/>
</dbReference>
<evidence type="ECO:0000313" key="8">
    <source>
        <dbReference type="Proteomes" id="UP001499988"/>
    </source>
</evidence>
<evidence type="ECO:0000313" key="7">
    <source>
        <dbReference type="EMBL" id="GAA4891683.1"/>
    </source>
</evidence>
<protein>
    <submittedName>
        <fullName evidence="7">Response regulator</fullName>
    </submittedName>
</protein>
<evidence type="ECO:0000256" key="2">
    <source>
        <dbReference type="ARBA" id="ARBA00023125"/>
    </source>
</evidence>
<comment type="caution">
    <text evidence="7">The sequence shown here is derived from an EMBL/GenBank/DDBJ whole genome shotgun (WGS) entry which is preliminary data.</text>
</comment>
<keyword evidence="8" id="KW-1185">Reference proteome</keyword>
<keyword evidence="3" id="KW-0804">Transcription</keyword>